<dbReference type="SUPFAM" id="SSF56436">
    <property type="entry name" value="C-type lectin-like"/>
    <property type="match status" value="1"/>
</dbReference>
<name>A0ABS3L6Y4_9ENTE</name>
<feature type="transmembrane region" description="Helical" evidence="1">
    <location>
        <begin position="12"/>
        <end position="34"/>
    </location>
</feature>
<evidence type="ECO:0000256" key="1">
    <source>
        <dbReference type="SAM" id="Phobius"/>
    </source>
</evidence>
<dbReference type="InterPro" id="IPR016187">
    <property type="entry name" value="CTDL_fold"/>
</dbReference>
<organism evidence="2 3">
    <name type="scientific">Candidatus Enterococcus moelleringii</name>
    <dbReference type="NCBI Taxonomy" id="2815325"/>
    <lineage>
        <taxon>Bacteria</taxon>
        <taxon>Bacillati</taxon>
        <taxon>Bacillota</taxon>
        <taxon>Bacilli</taxon>
        <taxon>Lactobacillales</taxon>
        <taxon>Enterococcaceae</taxon>
        <taxon>Enterococcus</taxon>
    </lineage>
</organism>
<keyword evidence="1" id="KW-0812">Transmembrane</keyword>
<evidence type="ECO:0000313" key="3">
    <source>
        <dbReference type="Proteomes" id="UP000664601"/>
    </source>
</evidence>
<dbReference type="Proteomes" id="UP000664601">
    <property type="component" value="Unassembled WGS sequence"/>
</dbReference>
<comment type="caution">
    <text evidence="2">The sequence shown here is derived from an EMBL/GenBank/DDBJ whole genome shotgun (WGS) entry which is preliminary data.</text>
</comment>
<evidence type="ECO:0008006" key="4">
    <source>
        <dbReference type="Google" id="ProtNLM"/>
    </source>
</evidence>
<protein>
    <recommendedName>
        <fullName evidence="4">DUF5057 domain-containing protein</fullName>
    </recommendedName>
</protein>
<keyword evidence="3" id="KW-1185">Reference proteome</keyword>
<accession>A0ABS3L6Y4</accession>
<dbReference type="RefSeq" id="WP_207672324.1">
    <property type="nucleotide sequence ID" value="NZ_JAFREM010000006.1"/>
</dbReference>
<keyword evidence="1" id="KW-1133">Transmembrane helix</keyword>
<dbReference type="EMBL" id="JAFREM010000006">
    <property type="protein sequence ID" value="MBO1305383.1"/>
    <property type="molecule type" value="Genomic_DNA"/>
</dbReference>
<sequence length="1052" mass="119151">MNEGKYRRRRKLAQKSILGVLLAGLLIGIGFLIVREPKSVDKVQANSDSTMGDFRLTADNQWDNTAKRNFIELGWDDVSDDGYRLFQSEDGDNWENRSANYGKSIRVLNVYPGESSNQGSDTLKTWMNGLGLKAADGSDLIQVVSVRQKDYNSDPNKYLKNKSEAYKYDVIVFGSWDSNHNQPITDQAANATKDFISSGRGVLFGHDTVSETNPTWWEHFHDQQNYLGLESRTKEFTTTGNQVQITNDGYLMKYPFEMQKDQILTIPTTQSIEASDTTVGTNWVEFNDPDILEEDQYRGGWYLKSNNNVAMIQTEQSNGQSTEDERKIIANTLYNLAQLSMDNTAADYSITDDVGPKEPKVSVKRTDTQTLDIEFEAKDEGKEYLSYVEAKSDTSKPLKSDVVKETAKSGVAGYFYEVSDSINYTLPERVEGLKDEHGRIDPNDFDQYVAPDDGSIDYETKGSATITDENLDGKFVHVLAVDRMNNISSVFTQQIKLERALDHLDFQLERTANEAKPVNVQVNPLVENKIKSITVEIPQNSEIKNFSTMSLPTGWYSYQNSTNANHHSFGFSTGTNNDPATIQSFIEDLRFTIKTDVDKPDNVRIILHEKLYSSWKDPAGKIHYYTFVPEMESPGKNWFQSYNSAKQMTYKGLKGYLATLVFAEEHDYIFNSISKDPGWLGGSRATLTGNKLIFDPDSIPENRNSYEFGTNRWFWRWVCGPEAGTVFYSAIFPGNPNPPGAYRSWAPGEPDNKQGNEYVLQFAEKGSKNWNDLPGDRGYHDTIKGYYVEFSQYDSQVEIPEPTDVIHSADMPQKITVTAYDDLGARLPAGDQVLDQQLRIGGLVTQQPKAVADHTFSQYRDMTDNPVAAFTSAREVSSGKAIYNYNLRSSKLHIRQVITKTNDKVPVPKEGYLTIKNRQFNNNNPIIDSTYQSNQILDSGKPTDNPDFTNVRFATAHQSNNKDETLFEIVLPAYYQYEGYYLTTEQADPNGASHATNTTITPGVLSVTKERMVDDQELWITLYLKTNLEQNKDPELYSWDYEVNKFTKIKSQ</sequence>
<proteinExistence type="predicted"/>
<gene>
    <name evidence="2" type="ORF">JZO70_04385</name>
</gene>
<dbReference type="InterPro" id="IPR016186">
    <property type="entry name" value="C-type_lectin-like/link_sf"/>
</dbReference>
<dbReference type="Gene3D" id="3.10.100.10">
    <property type="entry name" value="Mannose-Binding Protein A, subunit A"/>
    <property type="match status" value="1"/>
</dbReference>
<keyword evidence="1" id="KW-0472">Membrane</keyword>
<reference evidence="2 3" key="1">
    <citation type="submission" date="2021-03" db="EMBL/GenBank/DDBJ databases">
        <title>Enterococcal diversity collection.</title>
        <authorList>
            <person name="Gilmore M.S."/>
            <person name="Schwartzman J."/>
            <person name="Van Tyne D."/>
            <person name="Martin M."/>
            <person name="Earl A.M."/>
            <person name="Manson A.L."/>
            <person name="Straub T."/>
            <person name="Salamzade R."/>
            <person name="Saavedra J."/>
            <person name="Lebreton F."/>
            <person name="Prichula J."/>
            <person name="Schaufler K."/>
            <person name="Gaca A."/>
            <person name="Sgardioli B."/>
            <person name="Wagenaar J."/>
            <person name="Strong T."/>
        </authorList>
    </citation>
    <scope>NUCLEOTIDE SEQUENCE [LARGE SCALE GENOMIC DNA]</scope>
    <source>
        <strain evidence="2 3">669A</strain>
    </source>
</reference>
<evidence type="ECO:0000313" key="2">
    <source>
        <dbReference type="EMBL" id="MBO1305383.1"/>
    </source>
</evidence>